<evidence type="ECO:0000259" key="3">
    <source>
        <dbReference type="Pfam" id="PF13828"/>
    </source>
</evidence>
<gene>
    <name evidence="4" type="ORF">CGZ93_15850</name>
</gene>
<reference evidence="4 5" key="1">
    <citation type="submission" date="2017-07" db="EMBL/GenBank/DDBJ databases">
        <title>Draft whole genome sequences of clinical Proprionibacteriaceae strains.</title>
        <authorList>
            <person name="Bernier A.-M."/>
            <person name="Bernard K."/>
            <person name="Domingo M.-C."/>
        </authorList>
    </citation>
    <scope>NUCLEOTIDE SEQUENCE [LARGE SCALE GENOMIC DNA]</scope>
    <source>
        <strain evidence="4 5">NML 130396</strain>
    </source>
</reference>
<dbReference type="Proteomes" id="UP000216311">
    <property type="component" value="Unassembled WGS sequence"/>
</dbReference>
<evidence type="ECO:0000256" key="2">
    <source>
        <dbReference type="SAM" id="Phobius"/>
    </source>
</evidence>
<keyword evidence="2" id="KW-0812">Transmembrane</keyword>
<keyword evidence="5" id="KW-1185">Reference proteome</keyword>
<dbReference type="Pfam" id="PF13828">
    <property type="entry name" value="DUF4190"/>
    <property type="match status" value="1"/>
</dbReference>
<evidence type="ECO:0000256" key="1">
    <source>
        <dbReference type="SAM" id="MobiDB-lite"/>
    </source>
</evidence>
<feature type="compositionally biased region" description="Low complexity" evidence="1">
    <location>
        <begin position="59"/>
        <end position="81"/>
    </location>
</feature>
<feature type="transmembrane region" description="Helical" evidence="2">
    <location>
        <begin position="194"/>
        <end position="220"/>
    </location>
</feature>
<dbReference type="EMBL" id="NMVQ01000045">
    <property type="protein sequence ID" value="OYO18039.1"/>
    <property type="molecule type" value="Genomic_DNA"/>
</dbReference>
<sequence length="222" mass="23071">MVTMTDGSASPFSREGARPGDGLGENNRFETLADGTTPVGFEATSAAAPSPSPEPPQAPQAQAQAPQDPYPTQAPYAEPEQPAYPEPTQPAYAEGPSFPTYPYGTVDPAQAAYRDYQAQNALQPYPPVPTGHSRPYGSPYPYAFRPEPPKSPYATVSLVLGILSVTCGITGPIGLGFGIAALRQISNEPRSYSGRGLAIGGIATSAIGTMIILLMVIGGITS</sequence>
<keyword evidence="2" id="KW-0472">Membrane</keyword>
<comment type="caution">
    <text evidence="4">The sequence shown here is derived from an EMBL/GenBank/DDBJ whole genome shotgun (WGS) entry which is preliminary data.</text>
</comment>
<proteinExistence type="predicted"/>
<accession>A0A255GQG1</accession>
<protein>
    <recommendedName>
        <fullName evidence="3">DUF4190 domain-containing protein</fullName>
    </recommendedName>
</protein>
<dbReference type="AlphaFoldDB" id="A0A255GQG1"/>
<feature type="compositionally biased region" description="Polar residues" evidence="1">
    <location>
        <begin position="1"/>
        <end position="11"/>
    </location>
</feature>
<dbReference type="InterPro" id="IPR025241">
    <property type="entry name" value="DUF4190"/>
</dbReference>
<feature type="region of interest" description="Disordered" evidence="1">
    <location>
        <begin position="1"/>
        <end position="106"/>
    </location>
</feature>
<organism evidence="4 5">
    <name type="scientific">Enemella dayhoffiae</name>
    <dbReference type="NCBI Taxonomy" id="2016507"/>
    <lineage>
        <taxon>Bacteria</taxon>
        <taxon>Bacillati</taxon>
        <taxon>Actinomycetota</taxon>
        <taxon>Actinomycetes</taxon>
        <taxon>Propionibacteriales</taxon>
        <taxon>Propionibacteriaceae</taxon>
        <taxon>Enemella</taxon>
    </lineage>
</organism>
<evidence type="ECO:0000313" key="4">
    <source>
        <dbReference type="EMBL" id="OYO18039.1"/>
    </source>
</evidence>
<feature type="transmembrane region" description="Helical" evidence="2">
    <location>
        <begin position="158"/>
        <end position="182"/>
    </location>
</feature>
<evidence type="ECO:0000313" key="5">
    <source>
        <dbReference type="Proteomes" id="UP000216311"/>
    </source>
</evidence>
<keyword evidence="2" id="KW-1133">Transmembrane helix</keyword>
<name>A0A255GQG1_9ACTN</name>
<feature type="domain" description="DUF4190" evidence="3">
    <location>
        <begin position="153"/>
        <end position="214"/>
    </location>
</feature>